<name>A0AB34TBX3_STEMA</name>
<evidence type="ECO:0000313" key="2">
    <source>
        <dbReference type="EMBL" id="KOO70082.1"/>
    </source>
</evidence>
<proteinExistence type="predicted"/>
<organism evidence="2 3">
    <name type="scientific">Stenotrophomonas maltophilia</name>
    <name type="common">Pseudomonas maltophilia</name>
    <name type="synonym">Xanthomonas maltophilia</name>
    <dbReference type="NCBI Taxonomy" id="40324"/>
    <lineage>
        <taxon>Bacteria</taxon>
        <taxon>Pseudomonadati</taxon>
        <taxon>Pseudomonadota</taxon>
        <taxon>Gammaproteobacteria</taxon>
        <taxon>Lysobacterales</taxon>
        <taxon>Lysobacteraceae</taxon>
        <taxon>Stenotrophomonas</taxon>
        <taxon>Stenotrophomonas maltophilia group</taxon>
    </lineage>
</organism>
<keyword evidence="1" id="KW-0812">Transmembrane</keyword>
<evidence type="ECO:0000256" key="1">
    <source>
        <dbReference type="SAM" id="Phobius"/>
    </source>
</evidence>
<protein>
    <submittedName>
        <fullName evidence="2">Uncharacterized protein</fullName>
    </submittedName>
</protein>
<keyword evidence="1" id="KW-0472">Membrane</keyword>
<feature type="transmembrane region" description="Helical" evidence="1">
    <location>
        <begin position="12"/>
        <end position="41"/>
    </location>
</feature>
<comment type="caution">
    <text evidence="2">The sequence shown here is derived from an EMBL/GenBank/DDBJ whole genome shotgun (WGS) entry which is preliminary data.</text>
</comment>
<keyword evidence="1" id="KW-1133">Transmembrane helix</keyword>
<dbReference type="AlphaFoldDB" id="A0AB34TBX3"/>
<evidence type="ECO:0000313" key="3">
    <source>
        <dbReference type="Proteomes" id="UP000037632"/>
    </source>
</evidence>
<dbReference type="Proteomes" id="UP000037632">
    <property type="component" value="Unassembled WGS sequence"/>
</dbReference>
<dbReference type="EMBL" id="JZIW01000010">
    <property type="protein sequence ID" value="KOO70082.1"/>
    <property type="molecule type" value="Genomic_DNA"/>
</dbReference>
<gene>
    <name evidence="2" type="ORF">VL23_20580</name>
</gene>
<sequence length="203" mass="22443">MGEVCTIDWDAWAVVATLVTIYIAWLSALVTALSAAAVFWLGKQANSVATASHRIATASHEIAQAERSREAHLILAYLYSEVLDTYSSIEGWLQQANAVEAHFLGMNDTERRQVLDGLGPLAMPQTEAIFGRLHVVDEEVGGRLARALGTLKILRLAREPMFRLQNDDEGRVRVCAVIRYVRSLRDDLRVVNEAGMEANRPVA</sequence>
<reference evidence="2 3" key="1">
    <citation type="journal article" date="2015" name="Antimicrob. Agents Chemother.">
        <title>Whole-Genome Sequencing Identifies Emergence of a Quinolone Resistance Mutation in a Case of Stenotrophomonas maltophilia Bacteremia.</title>
        <authorList>
            <person name="Pak T.R."/>
            <person name="Altman D.R."/>
            <person name="Attie O."/>
            <person name="Sebra R."/>
            <person name="Hamula C.L."/>
            <person name="Lewis M."/>
            <person name="Deikus G."/>
            <person name="Newman L.C."/>
            <person name="Fang G."/>
            <person name="Hand J."/>
            <person name="Papel G."/>
            <person name="Wallach F."/>
            <person name="Schadt E.E."/>
            <person name="Huprikar S."/>
            <person name="van Bakel H."/>
            <person name="Kasarskis A."/>
            <person name="Bashir A."/>
        </authorList>
    </citation>
    <scope>NUCLEOTIDE SEQUENCE [LARGE SCALE GENOMIC DNA]</scope>
    <source>
        <strain evidence="2 3">ISMMS6</strain>
    </source>
</reference>
<accession>A0AB34TBX3</accession>